<dbReference type="Gene3D" id="2.60.40.4370">
    <property type="match status" value="1"/>
</dbReference>
<feature type="domain" description="Transcription factor TFIIIC triple barrel" evidence="2">
    <location>
        <begin position="9"/>
        <end position="104"/>
    </location>
</feature>
<reference evidence="3 4" key="1">
    <citation type="submission" date="2024-02" db="EMBL/GenBank/DDBJ databases">
        <title>Chromosome-scale genome assembly of the rough periwinkle Littorina saxatilis.</title>
        <authorList>
            <person name="De Jode A."/>
            <person name="Faria R."/>
            <person name="Formenti G."/>
            <person name="Sims Y."/>
            <person name="Smith T.P."/>
            <person name="Tracey A."/>
            <person name="Wood J.M.D."/>
            <person name="Zagrodzka Z.B."/>
            <person name="Johannesson K."/>
            <person name="Butlin R.K."/>
            <person name="Leder E.H."/>
        </authorList>
    </citation>
    <scope>NUCLEOTIDE SEQUENCE [LARGE SCALE GENOMIC DNA]</scope>
    <source>
        <strain evidence="3">Snail1</strain>
        <tissue evidence="3">Muscle</tissue>
    </source>
</reference>
<gene>
    <name evidence="3" type="ORF">V1264_023628</name>
</gene>
<dbReference type="GO" id="GO:0006383">
    <property type="term" value="P:transcription by RNA polymerase III"/>
    <property type="evidence" value="ECO:0007669"/>
    <property type="project" value="InterPro"/>
</dbReference>
<evidence type="ECO:0000259" key="2">
    <source>
        <dbReference type="Pfam" id="PF10419"/>
    </source>
</evidence>
<evidence type="ECO:0000313" key="3">
    <source>
        <dbReference type="EMBL" id="KAK7100736.1"/>
    </source>
</evidence>
<feature type="compositionally biased region" description="Low complexity" evidence="1">
    <location>
        <begin position="109"/>
        <end position="120"/>
    </location>
</feature>
<dbReference type="AlphaFoldDB" id="A0AAN9B7H5"/>
<dbReference type="PANTHER" id="PTHR21860">
    <property type="entry name" value="TRANSCRIPTION INITIATION FACTOR IIIC TFIIIC , POLYPEPTIDE 6-RELATED"/>
    <property type="match status" value="1"/>
</dbReference>
<protein>
    <recommendedName>
        <fullName evidence="2">Transcription factor TFIIIC triple barrel domain-containing protein</fullName>
    </recommendedName>
</protein>
<comment type="caution">
    <text evidence="3">The sequence shown here is derived from an EMBL/GenBank/DDBJ whole genome shotgun (WGS) entry which is preliminary data.</text>
</comment>
<dbReference type="GO" id="GO:0000127">
    <property type="term" value="C:transcription factor TFIIIC complex"/>
    <property type="evidence" value="ECO:0007669"/>
    <property type="project" value="TreeGrafter"/>
</dbReference>
<sequence>MADDWEDDMIVYVELDGVPGGQLIPPGSGTHNHHAEILGIASERPVLHINGQDFVGQYEDSIGTALFLEKKEKGGEPRKPSSKDPSVEYVCKTDKKLVMQPAFLCEKTSVSSEPASEVSADQTGSCETNSKDKPSTVTAGEDLT</sequence>
<dbReference type="EMBL" id="JBAMIC010000011">
    <property type="protein sequence ID" value="KAK7100736.1"/>
    <property type="molecule type" value="Genomic_DNA"/>
</dbReference>
<dbReference type="Proteomes" id="UP001374579">
    <property type="component" value="Unassembled WGS sequence"/>
</dbReference>
<dbReference type="InterPro" id="IPR042771">
    <property type="entry name" value="GTF3C6-like"/>
</dbReference>
<dbReference type="InterPro" id="IPR019481">
    <property type="entry name" value="TFIIIC_triple_barrel"/>
</dbReference>
<accession>A0AAN9B7H5</accession>
<evidence type="ECO:0000313" key="4">
    <source>
        <dbReference type="Proteomes" id="UP001374579"/>
    </source>
</evidence>
<keyword evidence="4" id="KW-1185">Reference proteome</keyword>
<evidence type="ECO:0000256" key="1">
    <source>
        <dbReference type="SAM" id="MobiDB-lite"/>
    </source>
</evidence>
<dbReference type="PANTHER" id="PTHR21860:SF2">
    <property type="entry name" value="GENERAL TRANSCRIPTION FACTOR 3C POLYPEPTIDE 6"/>
    <property type="match status" value="1"/>
</dbReference>
<organism evidence="3 4">
    <name type="scientific">Littorina saxatilis</name>
    <dbReference type="NCBI Taxonomy" id="31220"/>
    <lineage>
        <taxon>Eukaryota</taxon>
        <taxon>Metazoa</taxon>
        <taxon>Spiralia</taxon>
        <taxon>Lophotrochozoa</taxon>
        <taxon>Mollusca</taxon>
        <taxon>Gastropoda</taxon>
        <taxon>Caenogastropoda</taxon>
        <taxon>Littorinimorpha</taxon>
        <taxon>Littorinoidea</taxon>
        <taxon>Littorinidae</taxon>
        <taxon>Littorina</taxon>
    </lineage>
</organism>
<name>A0AAN9B7H5_9CAEN</name>
<feature type="region of interest" description="Disordered" evidence="1">
    <location>
        <begin position="107"/>
        <end position="144"/>
    </location>
</feature>
<dbReference type="Pfam" id="PF10419">
    <property type="entry name" value="TFIIIC_sub6"/>
    <property type="match status" value="1"/>
</dbReference>
<proteinExistence type="predicted"/>